<dbReference type="Gene3D" id="3.30.200.20">
    <property type="entry name" value="Phosphorylase Kinase, domain 1"/>
    <property type="match status" value="1"/>
</dbReference>
<dbReference type="InterPro" id="IPR002575">
    <property type="entry name" value="Aminoglycoside_PTrfase"/>
</dbReference>
<dbReference type="Ensembl" id="ENSGMOT00000013030.2">
    <property type="protein sequence ID" value="ENSGMOP00000012695.2"/>
    <property type="gene ID" value="ENSGMOG00000011872.2"/>
</dbReference>
<dbReference type="SUPFAM" id="SSF56112">
    <property type="entry name" value="Protein kinase-like (PK-like)"/>
    <property type="match status" value="1"/>
</dbReference>
<dbReference type="FunFam" id="3.30.200.20:FF:000549">
    <property type="entry name" value="hydroxylysine kinase"/>
    <property type="match status" value="1"/>
</dbReference>
<proteinExistence type="inferred from homology"/>
<dbReference type="Pfam" id="PF01636">
    <property type="entry name" value="APH"/>
    <property type="match status" value="1"/>
</dbReference>
<sequence>MSSAELAAVPSRDTAMSETTKPRLSEAQVLELVQRLYGLERSTVRPLPSYDDQNFHVVAPGGGGEYVLKVMNSADSTNPTMIDVQTRAMSFLQEHGIPAQTAVRNAAGELMNLEEIDCGFGCQKFMVRLLTYLPGTTISTVPYTPQLLYDVGKMAARMDQVFLKMDHPHLSALQRDSFIWSLSNVPLLEGYVYSMDGDPLQEVVKVVIEEFKTSVLPRRHAFRKCLNHGDFNDLNILVEPDQSGDYRISGILDFSDMNSGHYVHELAIAIMYMMIQHPDPVAVGQPVTQGWESVVPLNPEERDCLYLLVLCRFCQSLVMARHSVRLQPHNEEYLMITARTGMRILRQLWDLGKAEVEKVWFQDGQGRVLVGDGDK</sequence>
<evidence type="ECO:0000259" key="11">
    <source>
        <dbReference type="Pfam" id="PF01636"/>
    </source>
</evidence>
<keyword evidence="5" id="KW-0418">Kinase</keyword>
<evidence type="ECO:0000256" key="9">
    <source>
        <dbReference type="ARBA" id="ARBA00040505"/>
    </source>
</evidence>
<evidence type="ECO:0000313" key="13">
    <source>
        <dbReference type="Proteomes" id="UP000694546"/>
    </source>
</evidence>
<accession>A0A8C4ZGC2</accession>
<feature type="domain" description="Aminoglycoside phosphotransferase" evidence="11">
    <location>
        <begin position="43"/>
        <end position="282"/>
    </location>
</feature>
<organism evidence="12 13">
    <name type="scientific">Gadus morhua</name>
    <name type="common">Atlantic cod</name>
    <dbReference type="NCBI Taxonomy" id="8049"/>
    <lineage>
        <taxon>Eukaryota</taxon>
        <taxon>Metazoa</taxon>
        <taxon>Chordata</taxon>
        <taxon>Craniata</taxon>
        <taxon>Vertebrata</taxon>
        <taxon>Euteleostomi</taxon>
        <taxon>Actinopterygii</taxon>
        <taxon>Neopterygii</taxon>
        <taxon>Teleostei</taxon>
        <taxon>Neoteleostei</taxon>
        <taxon>Acanthomorphata</taxon>
        <taxon>Zeiogadaria</taxon>
        <taxon>Gadariae</taxon>
        <taxon>Gadiformes</taxon>
        <taxon>Gadoidei</taxon>
        <taxon>Gadidae</taxon>
        <taxon>Gadus</taxon>
    </lineage>
</organism>
<evidence type="ECO:0000256" key="5">
    <source>
        <dbReference type="ARBA" id="ARBA00022777"/>
    </source>
</evidence>
<evidence type="ECO:0000256" key="10">
    <source>
        <dbReference type="SAM" id="MobiDB-lite"/>
    </source>
</evidence>
<reference evidence="12" key="2">
    <citation type="submission" date="2025-09" db="UniProtKB">
        <authorList>
            <consortium name="Ensembl"/>
        </authorList>
    </citation>
    <scope>IDENTIFICATION</scope>
</reference>
<dbReference type="FunFam" id="3.90.1200.10:FF:000007">
    <property type="entry name" value="hydroxylysine kinase isoform X1"/>
    <property type="match status" value="1"/>
</dbReference>
<dbReference type="GeneTree" id="ENSGT00390000011314"/>
<dbReference type="EC" id="2.7.1.81" evidence="8"/>
<evidence type="ECO:0000256" key="6">
    <source>
        <dbReference type="ARBA" id="ARBA00036820"/>
    </source>
</evidence>
<dbReference type="Gene3D" id="3.90.1200.10">
    <property type="match status" value="1"/>
</dbReference>
<dbReference type="OMA" id="AAHSCQL"/>
<dbReference type="InterPro" id="IPR011009">
    <property type="entry name" value="Kinase-like_dom_sf"/>
</dbReference>
<protein>
    <recommendedName>
        <fullName evidence="9">Hydroxylysine kinase</fullName>
        <ecNumber evidence="8">2.7.1.81</ecNumber>
    </recommendedName>
</protein>
<name>A0A8C4ZGC2_GADMO</name>
<comment type="subcellular location">
    <subcellularLocation>
        <location evidence="1">Cytoplasm</location>
    </subcellularLocation>
</comment>
<comment type="similarity">
    <text evidence="2">Belongs to the aminoglycoside phosphotransferase family.</text>
</comment>
<evidence type="ECO:0000256" key="1">
    <source>
        <dbReference type="ARBA" id="ARBA00004496"/>
    </source>
</evidence>
<keyword evidence="13" id="KW-1185">Reference proteome</keyword>
<comment type="function">
    <text evidence="7">Catalyzes the GTP-dependent phosphorylation of 5-hydroxy-L-lysine.</text>
</comment>
<keyword evidence="4" id="KW-0808">Transferase</keyword>
<gene>
    <name evidence="12" type="primary">hykk.2</name>
</gene>
<dbReference type="InterPro" id="IPR050249">
    <property type="entry name" value="Pseudomonas-type_ThrB"/>
</dbReference>
<dbReference type="PANTHER" id="PTHR21064:SF1">
    <property type="entry name" value="HYDROXYLYSINE KINASE"/>
    <property type="match status" value="1"/>
</dbReference>
<dbReference type="GO" id="GO:0005737">
    <property type="term" value="C:cytoplasm"/>
    <property type="evidence" value="ECO:0007669"/>
    <property type="project" value="UniProtKB-SubCell"/>
</dbReference>
<dbReference type="OrthoDB" id="9973935at2759"/>
<evidence type="ECO:0000256" key="8">
    <source>
        <dbReference type="ARBA" id="ARBA00038873"/>
    </source>
</evidence>
<reference evidence="12" key="1">
    <citation type="submission" date="2025-08" db="UniProtKB">
        <authorList>
            <consortium name="Ensembl"/>
        </authorList>
    </citation>
    <scope>IDENTIFICATION</scope>
</reference>
<evidence type="ECO:0000256" key="3">
    <source>
        <dbReference type="ARBA" id="ARBA00022490"/>
    </source>
</evidence>
<dbReference type="Proteomes" id="UP000694546">
    <property type="component" value="Chromosome 12"/>
</dbReference>
<evidence type="ECO:0000313" key="12">
    <source>
        <dbReference type="Ensembl" id="ENSGMOP00000012695.2"/>
    </source>
</evidence>
<evidence type="ECO:0000256" key="7">
    <source>
        <dbReference type="ARBA" id="ARBA00037368"/>
    </source>
</evidence>
<dbReference type="GO" id="GO:0047992">
    <property type="term" value="F:hydroxylysine kinase activity"/>
    <property type="evidence" value="ECO:0007669"/>
    <property type="project" value="UniProtKB-EC"/>
</dbReference>
<feature type="region of interest" description="Disordered" evidence="10">
    <location>
        <begin position="1"/>
        <end position="22"/>
    </location>
</feature>
<keyword evidence="3" id="KW-0963">Cytoplasm</keyword>
<evidence type="ECO:0000256" key="4">
    <source>
        <dbReference type="ARBA" id="ARBA00022679"/>
    </source>
</evidence>
<dbReference type="PANTHER" id="PTHR21064">
    <property type="entry name" value="AMINOGLYCOSIDE PHOSPHOTRANSFERASE DOMAIN-CONTAINING PROTEIN-RELATED"/>
    <property type="match status" value="1"/>
</dbReference>
<comment type="catalytic activity">
    <reaction evidence="6">
        <text>(5R)-5-hydroxy-L-lysine + GTP = (5R)-5-phosphooxy-L-lysine + GDP + H(+)</text>
        <dbReference type="Rhea" id="RHEA:19049"/>
        <dbReference type="ChEBI" id="CHEBI:15378"/>
        <dbReference type="ChEBI" id="CHEBI:37565"/>
        <dbReference type="ChEBI" id="CHEBI:57882"/>
        <dbReference type="ChEBI" id="CHEBI:58189"/>
        <dbReference type="ChEBI" id="CHEBI:58357"/>
        <dbReference type="EC" id="2.7.1.81"/>
    </reaction>
</comment>
<evidence type="ECO:0000256" key="2">
    <source>
        <dbReference type="ARBA" id="ARBA00006219"/>
    </source>
</evidence>
<dbReference type="AlphaFoldDB" id="A0A8C4ZGC2"/>